<sequence length="113" mass="12864">MIGCLTVGRERFEKELARSRSLERFAVVIEASFEEIARGQYRSRMNPKSAVQTLVAWQIRYGTTFIFAGSRKAGEYLTFSILEKYLQEIEKRFKAAMTVGNKGAVSCHDSQES</sequence>
<protein>
    <submittedName>
        <fullName evidence="1">Uncharacterized protein</fullName>
    </submittedName>
</protein>
<name>A0A0W8GA77_9ZZZZ</name>
<organism evidence="1">
    <name type="scientific">hydrocarbon metagenome</name>
    <dbReference type="NCBI Taxonomy" id="938273"/>
    <lineage>
        <taxon>unclassified sequences</taxon>
        <taxon>metagenomes</taxon>
        <taxon>ecological metagenomes</taxon>
    </lineage>
</organism>
<accession>A0A0W8GA77</accession>
<dbReference type="AlphaFoldDB" id="A0A0W8GA77"/>
<proteinExistence type="predicted"/>
<dbReference type="EMBL" id="LNQE01000010">
    <property type="protein sequence ID" value="KUG30026.1"/>
    <property type="molecule type" value="Genomic_DNA"/>
</dbReference>
<reference evidence="1" key="1">
    <citation type="journal article" date="2015" name="Proc. Natl. Acad. Sci. U.S.A.">
        <title>Networks of energetic and metabolic interactions define dynamics in microbial communities.</title>
        <authorList>
            <person name="Embree M."/>
            <person name="Liu J.K."/>
            <person name="Al-Bassam M.M."/>
            <person name="Zengler K."/>
        </authorList>
    </citation>
    <scope>NUCLEOTIDE SEQUENCE</scope>
</reference>
<gene>
    <name evidence="1" type="ORF">ASZ90_000092</name>
</gene>
<evidence type="ECO:0000313" key="1">
    <source>
        <dbReference type="EMBL" id="KUG30026.1"/>
    </source>
</evidence>
<comment type="caution">
    <text evidence="1">The sequence shown here is derived from an EMBL/GenBank/DDBJ whole genome shotgun (WGS) entry which is preliminary data.</text>
</comment>